<dbReference type="Proteomes" id="UP000295097">
    <property type="component" value="Unassembled WGS sequence"/>
</dbReference>
<sequence>MVWLVFDRPFRWSPPERPKITIAYREGGKYNVRTACAEAALNAGAAHRNHPEADNGPTGE</sequence>
<name>A0A4R3NXB9_9HYPH</name>
<keyword evidence="2" id="KW-1185">Reference proteome</keyword>
<comment type="caution">
    <text evidence="1">The sequence shown here is derived from an EMBL/GenBank/DDBJ whole genome shotgun (WGS) entry which is preliminary data.</text>
</comment>
<dbReference type="EMBL" id="SMAR01000004">
    <property type="protein sequence ID" value="TCT42776.1"/>
    <property type="molecule type" value="Genomic_DNA"/>
</dbReference>
<dbReference type="AlphaFoldDB" id="A0A4R3NXB9"/>
<organism evidence="1 2">
    <name type="scientific">Martelella mediterranea</name>
    <dbReference type="NCBI Taxonomy" id="293089"/>
    <lineage>
        <taxon>Bacteria</taxon>
        <taxon>Pseudomonadati</taxon>
        <taxon>Pseudomonadota</taxon>
        <taxon>Alphaproteobacteria</taxon>
        <taxon>Hyphomicrobiales</taxon>
        <taxon>Aurantimonadaceae</taxon>
        <taxon>Martelella</taxon>
    </lineage>
</organism>
<evidence type="ECO:0000313" key="1">
    <source>
        <dbReference type="EMBL" id="TCT42776.1"/>
    </source>
</evidence>
<gene>
    <name evidence="1" type="ORF">EDC90_100477</name>
</gene>
<protein>
    <submittedName>
        <fullName evidence="1">Uncharacterized protein</fullName>
    </submittedName>
</protein>
<reference evidence="1 2" key="1">
    <citation type="submission" date="2019-03" db="EMBL/GenBank/DDBJ databases">
        <title>Freshwater and sediment microbial communities from various areas in North America, analyzing microbe dynamics in response to fracking.</title>
        <authorList>
            <person name="Lamendella R."/>
        </authorList>
    </citation>
    <scope>NUCLEOTIDE SEQUENCE [LARGE SCALE GENOMIC DNA]</scope>
    <source>
        <strain evidence="1 2">175.2</strain>
    </source>
</reference>
<accession>A0A4R3NXB9</accession>
<evidence type="ECO:0000313" key="2">
    <source>
        <dbReference type="Proteomes" id="UP000295097"/>
    </source>
</evidence>
<proteinExistence type="predicted"/>